<dbReference type="InterPro" id="IPR013785">
    <property type="entry name" value="Aldolase_TIM"/>
</dbReference>
<evidence type="ECO:0000256" key="5">
    <source>
        <dbReference type="ARBA" id="ARBA00012911"/>
    </source>
</evidence>
<feature type="active site" description="Schiff-base intermediate with substrate" evidence="12">
    <location>
        <position position="170"/>
    </location>
</feature>
<evidence type="ECO:0000256" key="13">
    <source>
        <dbReference type="PIRSR" id="PIRSR001365-2"/>
    </source>
</evidence>
<keyword evidence="8" id="KW-0704">Schiff base</keyword>
<keyword evidence="9" id="KW-0119">Carbohydrate metabolism</keyword>
<comment type="pathway">
    <text evidence="2">Amino-sugar metabolism; N-acetylneuraminate degradation.</text>
</comment>
<keyword evidence="14" id="KW-1185">Reference proteome</keyword>
<evidence type="ECO:0000256" key="9">
    <source>
        <dbReference type="ARBA" id="ARBA00023277"/>
    </source>
</evidence>
<dbReference type="InParanoid" id="A0A6P8HFV1"/>
<feature type="binding site" evidence="13">
    <location>
        <position position="212"/>
    </location>
    <ligand>
        <name>pyruvate</name>
        <dbReference type="ChEBI" id="CHEBI:15361"/>
    </ligand>
</feature>
<sequence>MNAHKFSGLIAATFTPFDENGELNLDVIDEYINFLLDEDIFGIFVAGATGEGLSMTVQERKELAEKWMKVGNGKLKHIIIQVGATNLRDTIELAKHAESMGAHAIGVLPPLFPRPATINSFTEYMRQISIAAPKTPILYYHIPEITSVNFSMEDLLTLASKSVPTLAGIKFSSANLMDLRRCLLLDGGKFQMLFGKDEQYLGAVALGVNAAIGSTYNYMGPTYNRMVEAFANCDMERARQEQDRSQALVKVLQKHGGHNGVQKSIMKLRGLDVGYPRLPVMPLDEDQVDSLKKDLQGIGFFDWCK</sequence>
<dbReference type="PIRSF" id="PIRSF001365">
    <property type="entry name" value="DHDPS"/>
    <property type="match status" value="1"/>
</dbReference>
<dbReference type="Proteomes" id="UP000515163">
    <property type="component" value="Unplaced"/>
</dbReference>
<evidence type="ECO:0000256" key="6">
    <source>
        <dbReference type="ARBA" id="ARBA00022490"/>
    </source>
</evidence>
<comment type="subunit">
    <text evidence="4">Homotetramer.</text>
</comment>
<evidence type="ECO:0000256" key="10">
    <source>
        <dbReference type="ARBA" id="ARBA00044906"/>
    </source>
</evidence>
<evidence type="ECO:0000256" key="3">
    <source>
        <dbReference type="ARBA" id="ARBA00006324"/>
    </source>
</evidence>
<proteinExistence type="inferred from homology"/>
<feature type="active site" description="Proton donor/acceptor" evidence="12">
    <location>
        <position position="140"/>
    </location>
</feature>
<dbReference type="Gene3D" id="3.20.20.70">
    <property type="entry name" value="Aldolase class I"/>
    <property type="match status" value="1"/>
</dbReference>
<dbReference type="AlphaFoldDB" id="A0A6P8HFV1"/>
<dbReference type="PANTHER" id="PTHR12128">
    <property type="entry name" value="DIHYDRODIPICOLINATE SYNTHASE"/>
    <property type="match status" value="1"/>
</dbReference>
<comment type="catalytic activity">
    <reaction evidence="10">
        <text>aceneuramate = aldehydo-N-acetyl-D-mannosamine + pyruvate</text>
        <dbReference type="Rhea" id="RHEA:23296"/>
        <dbReference type="ChEBI" id="CHEBI:15361"/>
        <dbReference type="ChEBI" id="CHEBI:17122"/>
        <dbReference type="ChEBI" id="CHEBI:173083"/>
        <dbReference type="EC" id="4.1.3.3"/>
    </reaction>
</comment>
<dbReference type="KEGG" id="aten:116291644"/>
<dbReference type="RefSeq" id="XP_031554691.1">
    <property type="nucleotide sequence ID" value="XM_031698831.1"/>
</dbReference>
<feature type="binding site" evidence="13">
    <location>
        <position position="49"/>
    </location>
    <ligand>
        <name>pyruvate</name>
        <dbReference type="ChEBI" id="CHEBI:15361"/>
    </ligand>
</feature>
<gene>
    <name evidence="15" type="primary">LOC116291644</name>
</gene>
<name>A0A6P8HFV1_ACTTE</name>
<evidence type="ECO:0000256" key="7">
    <source>
        <dbReference type="ARBA" id="ARBA00023239"/>
    </source>
</evidence>
<dbReference type="FunCoup" id="A0A6P8HFV1">
    <property type="interactions" value="481"/>
</dbReference>
<dbReference type="PRINTS" id="PR00146">
    <property type="entry name" value="DHPICSNTHASE"/>
</dbReference>
<dbReference type="GO" id="GO:0008747">
    <property type="term" value="F:N-acetylneuraminate lyase activity"/>
    <property type="evidence" value="ECO:0007669"/>
    <property type="project" value="UniProtKB-EC"/>
</dbReference>
<dbReference type="PANTHER" id="PTHR12128:SF21">
    <property type="entry name" value="N-ACETYLNEURAMINATE LYASE"/>
    <property type="match status" value="1"/>
</dbReference>
<comment type="subcellular location">
    <subcellularLocation>
        <location evidence="1">Cytoplasm</location>
    </subcellularLocation>
</comment>
<keyword evidence="7 11" id="KW-0456">Lyase</keyword>
<evidence type="ECO:0000256" key="4">
    <source>
        <dbReference type="ARBA" id="ARBA00011881"/>
    </source>
</evidence>
<keyword evidence="6" id="KW-0963">Cytoplasm</keyword>
<reference evidence="15" key="1">
    <citation type="submission" date="2025-08" db="UniProtKB">
        <authorList>
            <consortium name="RefSeq"/>
        </authorList>
    </citation>
    <scope>IDENTIFICATION</scope>
    <source>
        <tissue evidence="15">Tentacle</tissue>
    </source>
</reference>
<comment type="similarity">
    <text evidence="3">Belongs to the DapA family. NanA subfamily.</text>
</comment>
<organism evidence="14 15">
    <name type="scientific">Actinia tenebrosa</name>
    <name type="common">Australian red waratah sea anemone</name>
    <dbReference type="NCBI Taxonomy" id="6105"/>
    <lineage>
        <taxon>Eukaryota</taxon>
        <taxon>Metazoa</taxon>
        <taxon>Cnidaria</taxon>
        <taxon>Anthozoa</taxon>
        <taxon>Hexacorallia</taxon>
        <taxon>Actiniaria</taxon>
        <taxon>Actiniidae</taxon>
        <taxon>Actinia</taxon>
    </lineage>
</organism>
<evidence type="ECO:0000256" key="2">
    <source>
        <dbReference type="ARBA" id="ARBA00004878"/>
    </source>
</evidence>
<accession>A0A6P8HFV1</accession>
<dbReference type="InterPro" id="IPR002220">
    <property type="entry name" value="DapA-like"/>
</dbReference>
<evidence type="ECO:0000313" key="15">
    <source>
        <dbReference type="RefSeq" id="XP_031554691.1"/>
    </source>
</evidence>
<protein>
    <recommendedName>
        <fullName evidence="5">N-acetylneuraminate lyase</fullName>
        <ecNumber evidence="5">4.1.3.3</ecNumber>
    </recommendedName>
</protein>
<dbReference type="OrthoDB" id="191315at2759"/>
<dbReference type="Pfam" id="PF00701">
    <property type="entry name" value="DHDPS"/>
    <property type="match status" value="1"/>
</dbReference>
<evidence type="ECO:0000256" key="11">
    <source>
        <dbReference type="PIRNR" id="PIRNR001365"/>
    </source>
</evidence>
<dbReference type="SUPFAM" id="SSF51569">
    <property type="entry name" value="Aldolase"/>
    <property type="match status" value="1"/>
</dbReference>
<dbReference type="GO" id="GO:0005737">
    <property type="term" value="C:cytoplasm"/>
    <property type="evidence" value="ECO:0007669"/>
    <property type="project" value="UniProtKB-SubCell"/>
</dbReference>
<dbReference type="EC" id="4.1.3.3" evidence="5"/>
<dbReference type="SMART" id="SM01130">
    <property type="entry name" value="DHDPS"/>
    <property type="match status" value="1"/>
</dbReference>
<evidence type="ECO:0000256" key="1">
    <source>
        <dbReference type="ARBA" id="ARBA00004496"/>
    </source>
</evidence>
<dbReference type="GeneID" id="116291644"/>
<evidence type="ECO:0000256" key="12">
    <source>
        <dbReference type="PIRSR" id="PIRSR001365-1"/>
    </source>
</evidence>
<evidence type="ECO:0000313" key="14">
    <source>
        <dbReference type="Proteomes" id="UP000515163"/>
    </source>
</evidence>
<evidence type="ECO:0000256" key="8">
    <source>
        <dbReference type="ARBA" id="ARBA00023270"/>
    </source>
</evidence>